<dbReference type="PANTHER" id="PTHR43895">
    <property type="entry name" value="CALCIUM/CALMODULIN-DEPENDENT PROTEIN KINASE KINASE-RELATED"/>
    <property type="match status" value="1"/>
</dbReference>
<name>A0A6A2Z3X9_HIBSY</name>
<evidence type="ECO:0000256" key="6">
    <source>
        <dbReference type="PROSITE-ProRule" id="PRU10141"/>
    </source>
</evidence>
<dbReference type="InterPro" id="IPR011009">
    <property type="entry name" value="Kinase-like_dom_sf"/>
</dbReference>
<keyword evidence="1" id="KW-0723">Serine/threonine-protein kinase</keyword>
<dbReference type="AlphaFoldDB" id="A0A6A2Z3X9"/>
<dbReference type="GO" id="GO:0005840">
    <property type="term" value="C:ribosome"/>
    <property type="evidence" value="ECO:0007669"/>
    <property type="project" value="UniProtKB-KW"/>
</dbReference>
<dbReference type="GO" id="GO:0007165">
    <property type="term" value="P:signal transduction"/>
    <property type="evidence" value="ECO:0007669"/>
    <property type="project" value="TreeGrafter"/>
</dbReference>
<dbReference type="Gene3D" id="3.30.310.80">
    <property type="entry name" value="Kinase associated domain 1, KA1"/>
    <property type="match status" value="1"/>
</dbReference>
<keyword evidence="5 6" id="KW-0067">ATP-binding</keyword>
<proteinExistence type="predicted"/>
<dbReference type="InterPro" id="IPR017441">
    <property type="entry name" value="Protein_kinase_ATP_BS"/>
</dbReference>
<keyword evidence="3 6" id="KW-0547">Nucleotide-binding</keyword>
<dbReference type="GO" id="GO:0005524">
    <property type="term" value="F:ATP binding"/>
    <property type="evidence" value="ECO:0007669"/>
    <property type="project" value="UniProtKB-UniRule"/>
</dbReference>
<dbReference type="CDD" id="cd12195">
    <property type="entry name" value="CIPK_C"/>
    <property type="match status" value="1"/>
</dbReference>
<keyword evidence="7" id="KW-0689">Ribosomal protein</keyword>
<gene>
    <name evidence="7" type="ORF">F3Y22_tig00111092pilonHSYRG00053</name>
</gene>
<comment type="caution">
    <text evidence="7">The sequence shown here is derived from an EMBL/GenBank/DDBJ whole genome shotgun (WGS) entry which is preliminary data.</text>
</comment>
<dbReference type="SUPFAM" id="SSF56112">
    <property type="entry name" value="Protein kinase-like (PK-like)"/>
    <property type="match status" value="2"/>
</dbReference>
<dbReference type="PANTHER" id="PTHR43895:SF65">
    <property type="entry name" value="CBL-INTERACTING PROTEIN KINASE 21"/>
    <property type="match status" value="1"/>
</dbReference>
<evidence type="ECO:0000256" key="4">
    <source>
        <dbReference type="ARBA" id="ARBA00022777"/>
    </source>
</evidence>
<evidence type="ECO:0000313" key="7">
    <source>
        <dbReference type="EMBL" id="KAE8685792.1"/>
    </source>
</evidence>
<dbReference type="GO" id="GO:0004674">
    <property type="term" value="F:protein serine/threonine kinase activity"/>
    <property type="evidence" value="ECO:0007669"/>
    <property type="project" value="UniProtKB-KW"/>
</dbReference>
<dbReference type="Gene3D" id="3.30.200.20">
    <property type="entry name" value="Phosphorylase Kinase, domain 1"/>
    <property type="match status" value="1"/>
</dbReference>
<accession>A0A6A2Z3X9</accession>
<evidence type="ECO:0000256" key="3">
    <source>
        <dbReference type="ARBA" id="ARBA00022741"/>
    </source>
</evidence>
<protein>
    <submittedName>
        <fullName evidence="7">50S ribosomal protein L3-2</fullName>
    </submittedName>
</protein>
<sequence>MRVLKLGNYELGKTLGEGSFGKVKSGSNLHSGQPFALKILDKSTIIQLNITNQVSKGVTKMPKELSPGAWGLITRILDPNPETRITMADIKADEWFKQDYTPAVHYDEEDDIYIDEEAFSMSEMDASERKVRFTSNHSAKNLLARIKDTVTEKGFRVQTKNGRLKATQEQNGQTCLGSRLSITAEVFEISSSLHVVELRKSYGDSTFYRQLCRKLSNELGIPQSQVLISCDGGFPRPEQPLLRAAALKDMSCSSAITVSGIGVIGRSIGHPSPSHAPSRAAGCVWAFSRLEKFLEPGRPACPTRIPNPSTWSSHRVNSVRVNLLTLTTDFYR</sequence>
<reference evidence="7" key="1">
    <citation type="submission" date="2019-09" db="EMBL/GenBank/DDBJ databases">
        <title>Draft genome information of white flower Hibiscus syriacus.</title>
        <authorList>
            <person name="Kim Y.-M."/>
        </authorList>
    </citation>
    <scope>NUCLEOTIDE SEQUENCE [LARGE SCALE GENOMIC DNA]</scope>
    <source>
        <strain evidence="7">YM2019G1</strain>
    </source>
</reference>
<dbReference type="PROSITE" id="PS00107">
    <property type="entry name" value="PROTEIN_KINASE_ATP"/>
    <property type="match status" value="1"/>
</dbReference>
<keyword evidence="7" id="KW-0687">Ribonucleoprotein</keyword>
<evidence type="ECO:0000256" key="2">
    <source>
        <dbReference type="ARBA" id="ARBA00022679"/>
    </source>
</evidence>
<evidence type="ECO:0000256" key="1">
    <source>
        <dbReference type="ARBA" id="ARBA00022527"/>
    </source>
</evidence>
<organism evidence="7 8">
    <name type="scientific">Hibiscus syriacus</name>
    <name type="common">Rose of Sharon</name>
    <dbReference type="NCBI Taxonomy" id="106335"/>
    <lineage>
        <taxon>Eukaryota</taxon>
        <taxon>Viridiplantae</taxon>
        <taxon>Streptophyta</taxon>
        <taxon>Embryophyta</taxon>
        <taxon>Tracheophyta</taxon>
        <taxon>Spermatophyta</taxon>
        <taxon>Magnoliopsida</taxon>
        <taxon>eudicotyledons</taxon>
        <taxon>Gunneridae</taxon>
        <taxon>Pentapetalae</taxon>
        <taxon>rosids</taxon>
        <taxon>malvids</taxon>
        <taxon>Malvales</taxon>
        <taxon>Malvaceae</taxon>
        <taxon>Malvoideae</taxon>
        <taxon>Hibiscus</taxon>
    </lineage>
</organism>
<keyword evidence="2" id="KW-0808">Transferase</keyword>
<evidence type="ECO:0000256" key="5">
    <source>
        <dbReference type="ARBA" id="ARBA00022840"/>
    </source>
</evidence>
<feature type="binding site" evidence="6">
    <location>
        <position position="38"/>
    </location>
    <ligand>
        <name>ATP</name>
        <dbReference type="ChEBI" id="CHEBI:30616"/>
    </ligand>
</feature>
<dbReference type="EMBL" id="VEPZ02001228">
    <property type="protein sequence ID" value="KAE8685792.1"/>
    <property type="molecule type" value="Genomic_DNA"/>
</dbReference>
<dbReference type="Proteomes" id="UP000436088">
    <property type="component" value="Unassembled WGS sequence"/>
</dbReference>
<keyword evidence="8" id="KW-1185">Reference proteome</keyword>
<keyword evidence="4" id="KW-0418">Kinase</keyword>
<evidence type="ECO:0000313" key="8">
    <source>
        <dbReference type="Proteomes" id="UP000436088"/>
    </source>
</evidence>